<sequence>MFLGPLEDSKPWNTSGIEGVSRFLKKIWREYVERDGTISKKIECGAKDSEEFLKVLNETIKKVSSDIESLRFNTAISQMMICLNALQKEEKISAESAKKFIQLVAPFAPHIAEEIWAKFGEKTSITLAPFPECDESLLHTNTVKIAVQVNGKLRAEMQISKDTNKEDALDMAKSLDGVKRHIEGKQIVKEIYVPAKIINIVAK</sequence>
<dbReference type="EMBL" id="JALBUT010000005">
    <property type="protein sequence ID" value="MDX8415668.1"/>
    <property type="molecule type" value="Genomic_DNA"/>
</dbReference>
<keyword evidence="5" id="KW-0067">ATP-binding</keyword>
<keyword evidence="11" id="KW-1185">Reference proteome</keyword>
<proteinExistence type="inferred from homology"/>
<dbReference type="SUPFAM" id="SSF47323">
    <property type="entry name" value="Anticodon-binding domain of a subclass of class I aminoacyl-tRNA synthetases"/>
    <property type="match status" value="1"/>
</dbReference>
<keyword evidence="7" id="KW-0030">Aminoacyl-tRNA synthetase</keyword>
<dbReference type="InterPro" id="IPR009080">
    <property type="entry name" value="tRNAsynth_Ia_anticodon-bd"/>
</dbReference>
<dbReference type="InterPro" id="IPR013155">
    <property type="entry name" value="M/V/L/I-tRNA-synth_anticd-bd"/>
</dbReference>
<organism evidence="10 11">
    <name type="scientific">Intestinicryptomonas porci</name>
    <dbReference type="NCBI Taxonomy" id="2926320"/>
    <lineage>
        <taxon>Bacteria</taxon>
        <taxon>Pseudomonadati</taxon>
        <taxon>Verrucomicrobiota</taxon>
        <taxon>Opitutia</taxon>
        <taxon>Opitutales</taxon>
        <taxon>Intestinicryptomonaceae</taxon>
        <taxon>Intestinicryptomonas</taxon>
    </lineage>
</organism>
<dbReference type="CDD" id="cd07958">
    <property type="entry name" value="Anticodon_Ia_Leu_BEm"/>
    <property type="match status" value="1"/>
</dbReference>
<evidence type="ECO:0000256" key="6">
    <source>
        <dbReference type="ARBA" id="ARBA00022917"/>
    </source>
</evidence>
<evidence type="ECO:0000256" key="5">
    <source>
        <dbReference type="ARBA" id="ARBA00022840"/>
    </source>
</evidence>
<protein>
    <recommendedName>
        <fullName evidence="2">leucine--tRNA ligase</fullName>
        <ecNumber evidence="2">6.1.1.4</ecNumber>
    </recommendedName>
</protein>
<evidence type="ECO:0000256" key="8">
    <source>
        <dbReference type="ARBA" id="ARBA00047469"/>
    </source>
</evidence>
<reference evidence="10 11" key="1">
    <citation type="submission" date="2022-03" db="EMBL/GenBank/DDBJ databases">
        <title>Novel taxa within the pig intestine.</title>
        <authorList>
            <person name="Wylensek D."/>
            <person name="Bishof K."/>
            <person name="Afrizal A."/>
            <person name="Clavel T."/>
        </authorList>
    </citation>
    <scope>NUCLEOTIDE SEQUENCE [LARGE SCALE GENOMIC DNA]</scope>
    <source>
        <strain evidence="10 11">CLA-KB-P66</strain>
    </source>
</reference>
<comment type="catalytic activity">
    <reaction evidence="8">
        <text>tRNA(Leu) + L-leucine + ATP = L-leucyl-tRNA(Leu) + AMP + diphosphate</text>
        <dbReference type="Rhea" id="RHEA:11688"/>
        <dbReference type="Rhea" id="RHEA-COMP:9613"/>
        <dbReference type="Rhea" id="RHEA-COMP:9622"/>
        <dbReference type="ChEBI" id="CHEBI:30616"/>
        <dbReference type="ChEBI" id="CHEBI:33019"/>
        <dbReference type="ChEBI" id="CHEBI:57427"/>
        <dbReference type="ChEBI" id="CHEBI:78442"/>
        <dbReference type="ChEBI" id="CHEBI:78494"/>
        <dbReference type="ChEBI" id="CHEBI:456215"/>
        <dbReference type="EC" id="6.1.1.4"/>
    </reaction>
</comment>
<dbReference type="Proteomes" id="UP001275932">
    <property type="component" value="Unassembled WGS sequence"/>
</dbReference>
<dbReference type="GO" id="GO:0016874">
    <property type="term" value="F:ligase activity"/>
    <property type="evidence" value="ECO:0007669"/>
    <property type="project" value="UniProtKB-KW"/>
</dbReference>
<evidence type="ECO:0000256" key="4">
    <source>
        <dbReference type="ARBA" id="ARBA00022741"/>
    </source>
</evidence>
<keyword evidence="6" id="KW-0648">Protein biosynthesis</keyword>
<comment type="similarity">
    <text evidence="1">Belongs to the class-I aminoacyl-tRNA synthetase family.</text>
</comment>
<dbReference type="Pfam" id="PF08264">
    <property type="entry name" value="Anticodon_1"/>
    <property type="match status" value="1"/>
</dbReference>
<evidence type="ECO:0000256" key="2">
    <source>
        <dbReference type="ARBA" id="ARBA00013164"/>
    </source>
</evidence>
<dbReference type="InterPro" id="IPR002302">
    <property type="entry name" value="Leu-tRNA-ligase"/>
</dbReference>
<evidence type="ECO:0000259" key="9">
    <source>
        <dbReference type="Pfam" id="PF08264"/>
    </source>
</evidence>
<keyword evidence="4" id="KW-0547">Nucleotide-binding</keyword>
<evidence type="ECO:0000313" key="10">
    <source>
        <dbReference type="EMBL" id="MDX8415668.1"/>
    </source>
</evidence>
<comment type="caution">
    <text evidence="10">The sequence shown here is derived from an EMBL/GenBank/DDBJ whole genome shotgun (WGS) entry which is preliminary data.</text>
</comment>
<keyword evidence="3 10" id="KW-0436">Ligase</keyword>
<dbReference type="Gene3D" id="1.10.730.10">
    <property type="entry name" value="Isoleucyl-tRNA Synthetase, Domain 1"/>
    <property type="match status" value="1"/>
</dbReference>
<evidence type="ECO:0000313" key="11">
    <source>
        <dbReference type="Proteomes" id="UP001275932"/>
    </source>
</evidence>
<evidence type="ECO:0000256" key="1">
    <source>
        <dbReference type="ARBA" id="ARBA00005594"/>
    </source>
</evidence>
<evidence type="ECO:0000256" key="3">
    <source>
        <dbReference type="ARBA" id="ARBA00022598"/>
    </source>
</evidence>
<dbReference type="PANTHER" id="PTHR43740">
    <property type="entry name" value="LEUCYL-TRNA SYNTHETASE"/>
    <property type="match status" value="1"/>
</dbReference>
<dbReference type="EC" id="6.1.1.4" evidence="2"/>
<name>A0ABU4WGJ1_9BACT</name>
<gene>
    <name evidence="10" type="ORF">MOX91_05675</name>
</gene>
<feature type="domain" description="Methionyl/Valyl/Leucyl/Isoleucyl-tRNA synthetase anticodon-binding" evidence="9">
    <location>
        <begin position="51"/>
        <end position="166"/>
    </location>
</feature>
<accession>A0ABU4WGJ1</accession>
<evidence type="ECO:0000256" key="7">
    <source>
        <dbReference type="ARBA" id="ARBA00023146"/>
    </source>
</evidence>
<dbReference type="PANTHER" id="PTHR43740:SF2">
    <property type="entry name" value="LEUCINE--TRNA LIGASE, MITOCHONDRIAL"/>
    <property type="match status" value="1"/>
</dbReference>